<gene>
    <name evidence="5" type="ORF">LCGC14_2801680</name>
</gene>
<evidence type="ECO:0000256" key="3">
    <source>
        <dbReference type="ARBA" id="ARBA00022833"/>
    </source>
</evidence>
<evidence type="ECO:0000256" key="2">
    <source>
        <dbReference type="ARBA" id="ARBA00022771"/>
    </source>
</evidence>
<evidence type="ECO:0000259" key="4">
    <source>
        <dbReference type="SMART" id="SM00400"/>
    </source>
</evidence>
<reference evidence="5" key="1">
    <citation type="journal article" date="2015" name="Nature">
        <title>Complex archaea that bridge the gap between prokaryotes and eukaryotes.</title>
        <authorList>
            <person name="Spang A."/>
            <person name="Saw J.H."/>
            <person name="Jorgensen S.L."/>
            <person name="Zaremba-Niedzwiedzka K."/>
            <person name="Martijn J."/>
            <person name="Lind A.E."/>
            <person name="van Eijk R."/>
            <person name="Schleper C."/>
            <person name="Guy L."/>
            <person name="Ettema T.J."/>
        </authorList>
    </citation>
    <scope>NUCLEOTIDE SEQUENCE</scope>
</reference>
<dbReference type="PANTHER" id="PTHR30313">
    <property type="entry name" value="DNA PRIMASE"/>
    <property type="match status" value="1"/>
</dbReference>
<dbReference type="Gene3D" id="3.90.580.10">
    <property type="entry name" value="Zinc finger, CHC2-type domain"/>
    <property type="match status" value="1"/>
</dbReference>
<evidence type="ECO:0000313" key="5">
    <source>
        <dbReference type="EMBL" id="KKK82609.1"/>
    </source>
</evidence>
<organism evidence="5">
    <name type="scientific">marine sediment metagenome</name>
    <dbReference type="NCBI Taxonomy" id="412755"/>
    <lineage>
        <taxon>unclassified sequences</taxon>
        <taxon>metagenomes</taxon>
        <taxon>ecological metagenomes</taxon>
    </lineage>
</organism>
<protein>
    <recommendedName>
        <fullName evidence="4">Zinc finger CHC2-type domain-containing protein</fullName>
    </recommendedName>
</protein>
<dbReference type="GO" id="GO:0003899">
    <property type="term" value="F:DNA-directed RNA polymerase activity"/>
    <property type="evidence" value="ECO:0007669"/>
    <property type="project" value="InterPro"/>
</dbReference>
<proteinExistence type="predicted"/>
<feature type="domain" description="Zinc finger CHC2-type" evidence="4">
    <location>
        <begin position="166"/>
        <end position="215"/>
    </location>
</feature>
<accession>A0A0F9AVX7</accession>
<dbReference type="AlphaFoldDB" id="A0A0F9AVX7"/>
<dbReference type="InterPro" id="IPR002694">
    <property type="entry name" value="Znf_CHC2"/>
</dbReference>
<dbReference type="InterPro" id="IPR050219">
    <property type="entry name" value="DnaG_primase"/>
</dbReference>
<evidence type="ECO:0000256" key="1">
    <source>
        <dbReference type="ARBA" id="ARBA00022723"/>
    </source>
</evidence>
<keyword evidence="3" id="KW-0862">Zinc</keyword>
<dbReference type="GO" id="GO:0003677">
    <property type="term" value="F:DNA binding"/>
    <property type="evidence" value="ECO:0007669"/>
    <property type="project" value="InterPro"/>
</dbReference>
<dbReference type="InterPro" id="IPR036977">
    <property type="entry name" value="DNA_primase_Znf_CHC2"/>
</dbReference>
<keyword evidence="1" id="KW-0479">Metal-binding</keyword>
<keyword evidence="2" id="KW-0863">Zinc-finger</keyword>
<dbReference type="GO" id="GO:0005737">
    <property type="term" value="C:cytoplasm"/>
    <property type="evidence" value="ECO:0007669"/>
    <property type="project" value="TreeGrafter"/>
</dbReference>
<sequence>MTLTITERAPFSYVDFWTSLHHCLPDGNSACVVLYAFAHVTGEPLTIGTYYNGTPIPWPLCTLCNRCFVEPAIWRLPLAPRLPLVCADCLPDDYMRFCSEEYLRRDWLISVLSGRKHGSYPGDLPPKRKYAGPKSASKFDKIKAAVRLEEFAGRFTDLRSASPNKLKGCCPLHKESTPSFHVWLDKQTWRCFGACAMGGDVIALHQQLKDRGLLIGKT</sequence>
<comment type="caution">
    <text evidence="5">The sequence shown here is derived from an EMBL/GenBank/DDBJ whole genome shotgun (WGS) entry which is preliminary data.</text>
</comment>
<dbReference type="Pfam" id="PF01807">
    <property type="entry name" value="Zn_ribbon_DnaG"/>
    <property type="match status" value="1"/>
</dbReference>
<dbReference type="SMART" id="SM00400">
    <property type="entry name" value="ZnF_CHCC"/>
    <property type="match status" value="1"/>
</dbReference>
<dbReference type="SUPFAM" id="SSF57783">
    <property type="entry name" value="Zinc beta-ribbon"/>
    <property type="match status" value="1"/>
</dbReference>
<dbReference type="PANTHER" id="PTHR30313:SF2">
    <property type="entry name" value="DNA PRIMASE"/>
    <property type="match status" value="1"/>
</dbReference>
<dbReference type="EMBL" id="LAZR01052593">
    <property type="protein sequence ID" value="KKK82609.1"/>
    <property type="molecule type" value="Genomic_DNA"/>
</dbReference>
<dbReference type="GO" id="GO:0006269">
    <property type="term" value="P:DNA replication, synthesis of primer"/>
    <property type="evidence" value="ECO:0007669"/>
    <property type="project" value="TreeGrafter"/>
</dbReference>
<name>A0A0F9AVX7_9ZZZZ</name>
<dbReference type="GO" id="GO:0008270">
    <property type="term" value="F:zinc ion binding"/>
    <property type="evidence" value="ECO:0007669"/>
    <property type="project" value="UniProtKB-KW"/>
</dbReference>